<dbReference type="Proteomes" id="UP000244338">
    <property type="component" value="Unassembled WGS sequence"/>
</dbReference>
<keyword evidence="7" id="KW-0276">Fatty acid metabolism</keyword>
<evidence type="ECO:0000313" key="18">
    <source>
        <dbReference type="EMBL" id="PTQ57907.1"/>
    </source>
</evidence>
<organism evidence="18 19">
    <name type="scientific">Candidatus Carbonibacillus altaicus</name>
    <dbReference type="NCBI Taxonomy" id="2163959"/>
    <lineage>
        <taxon>Bacteria</taxon>
        <taxon>Bacillati</taxon>
        <taxon>Bacillota</taxon>
        <taxon>Bacilli</taxon>
        <taxon>Bacillales</taxon>
        <taxon>Candidatus Carbonibacillus</taxon>
    </lineage>
</organism>
<dbReference type="NCBIfam" id="NF004970">
    <property type="entry name" value="PRK06333.1"/>
    <property type="match status" value="1"/>
</dbReference>
<feature type="active site" description="For beta-ketoacyl synthase activity" evidence="15">
    <location>
        <position position="163"/>
    </location>
</feature>
<comment type="similarity">
    <text evidence="2 14 16">Belongs to the thiolase-like superfamily. Beta-ketoacyl-ACP synthases family.</text>
</comment>
<evidence type="ECO:0000256" key="8">
    <source>
        <dbReference type="ARBA" id="ARBA00023098"/>
    </source>
</evidence>
<evidence type="ECO:0000256" key="9">
    <source>
        <dbReference type="ARBA" id="ARBA00023160"/>
    </source>
</evidence>
<dbReference type="InterPro" id="IPR000794">
    <property type="entry name" value="Beta-ketoacyl_synthase"/>
</dbReference>
<dbReference type="SMART" id="SM00825">
    <property type="entry name" value="PKS_KS"/>
    <property type="match status" value="1"/>
</dbReference>
<dbReference type="PROSITE" id="PS52004">
    <property type="entry name" value="KS3_2"/>
    <property type="match status" value="1"/>
</dbReference>
<keyword evidence="10 14" id="KW-0012">Acyltransferase</keyword>
<name>A0A2R6Y5F1_9BACL</name>
<evidence type="ECO:0000256" key="11">
    <source>
        <dbReference type="ARBA" id="ARBA00024006"/>
    </source>
</evidence>
<comment type="function">
    <text evidence="11 14">Involved in the type II fatty acid elongation cycle. Catalyzes the elongation of a wide range of acyl-ACP by the addition of two carbons from malonyl-ACP to an acyl acceptor. Can efficiently catalyze the conversion of palmitoleoyl-ACP (cis-hexadec-9-enoyl-ACP) to cis-vaccenoyl-ACP (cis-octadec-11-enoyl-ACP), an essential step in the thermal regulation of fatty acid composition.</text>
</comment>
<dbReference type="InterPro" id="IPR016039">
    <property type="entry name" value="Thiolase-like"/>
</dbReference>
<dbReference type="PANTHER" id="PTHR11712">
    <property type="entry name" value="POLYKETIDE SYNTHASE-RELATED"/>
    <property type="match status" value="1"/>
</dbReference>
<feature type="domain" description="Ketosynthase family 3 (KS3)" evidence="17">
    <location>
        <begin position="2"/>
        <end position="410"/>
    </location>
</feature>
<dbReference type="InterPro" id="IPR018201">
    <property type="entry name" value="Ketoacyl_synth_AS"/>
</dbReference>
<dbReference type="NCBIfam" id="TIGR03150">
    <property type="entry name" value="fabF"/>
    <property type="match status" value="1"/>
</dbReference>
<keyword evidence="5 14" id="KW-0444">Lipid biosynthesis</keyword>
<dbReference type="GO" id="GO:0004315">
    <property type="term" value="F:3-oxoacyl-[acyl-carrier-protein] synthase activity"/>
    <property type="evidence" value="ECO:0007669"/>
    <property type="project" value="UniProtKB-UniRule"/>
</dbReference>
<sequence length="413" mass="44371">MRRRVVITGVGVVTPIGLDAETFWENLLAGRSGVGVITAFDASEYATRIAAEIRDFDPGQYMDKKEARRVDRFIQFALAATTMALKDAGYEIRPEEAERVGVVIGSGIGGLATFEDNFRTLIERGPKRVSPFLIPMMIANMASGYISIHFGAKGPNTTPVTACATGTHAIGDATEIIRRGAADVMIAGGSEATIRPIALAGFSNMKALSERNDEPEKASRPFERHRDGFVMGEGAGIVILESYDYAKARGARILAEVVGYGMSADAYHLTAPAPNGEGAARAMRLALEDANLKPEEIDYINAHGTSTHYNDLFETMAIKSVFGEHAYRLAVSSTKSMTGHLLGAAGGVEAVATAYAIYYDHIPPTINYEESDPELDLDYVPNVARKQTVRAALSNSFGFGGHNAVIALKKVED</sequence>
<protein>
    <recommendedName>
        <fullName evidence="4 14">3-oxoacyl-[acyl-carrier-protein] synthase 2</fullName>
        <ecNumber evidence="3 14">2.3.1.179</ecNumber>
    </recommendedName>
</protein>
<evidence type="ECO:0000256" key="6">
    <source>
        <dbReference type="ARBA" id="ARBA00022679"/>
    </source>
</evidence>
<dbReference type="GO" id="GO:0006633">
    <property type="term" value="P:fatty acid biosynthetic process"/>
    <property type="evidence" value="ECO:0007669"/>
    <property type="project" value="UniProtKB-UniRule"/>
</dbReference>
<evidence type="ECO:0000259" key="17">
    <source>
        <dbReference type="PROSITE" id="PS52004"/>
    </source>
</evidence>
<evidence type="ECO:0000256" key="2">
    <source>
        <dbReference type="ARBA" id="ARBA00008467"/>
    </source>
</evidence>
<comment type="pathway">
    <text evidence="1 14">Lipid metabolism; fatty acid biosynthesis.</text>
</comment>
<evidence type="ECO:0000256" key="12">
    <source>
        <dbReference type="ARBA" id="ARBA00047318"/>
    </source>
</evidence>
<dbReference type="EMBL" id="PEBX01000001">
    <property type="protein sequence ID" value="PTQ57907.1"/>
    <property type="molecule type" value="Genomic_DNA"/>
</dbReference>
<keyword evidence="8" id="KW-0443">Lipid metabolism</keyword>
<evidence type="ECO:0000256" key="5">
    <source>
        <dbReference type="ARBA" id="ARBA00022516"/>
    </source>
</evidence>
<keyword evidence="6 14" id="KW-0808">Transferase</keyword>
<evidence type="ECO:0000256" key="13">
    <source>
        <dbReference type="ARBA" id="ARBA00047659"/>
    </source>
</evidence>
<dbReference type="PANTHER" id="PTHR11712:SF336">
    <property type="entry name" value="3-OXOACYL-[ACYL-CARRIER-PROTEIN] SYNTHASE, MITOCHONDRIAL"/>
    <property type="match status" value="1"/>
</dbReference>
<dbReference type="PIRSF" id="PIRSF000447">
    <property type="entry name" value="KAS_II"/>
    <property type="match status" value="1"/>
</dbReference>
<comment type="catalytic activity">
    <reaction evidence="12 14">
        <text>(9Z)-hexadecenoyl-[ACP] + malonyl-[ACP] + H(+) = 3-oxo-(11Z)-octadecenoyl-[ACP] + holo-[ACP] + CO2</text>
        <dbReference type="Rhea" id="RHEA:55040"/>
        <dbReference type="Rhea" id="RHEA-COMP:9623"/>
        <dbReference type="Rhea" id="RHEA-COMP:9685"/>
        <dbReference type="Rhea" id="RHEA-COMP:10800"/>
        <dbReference type="Rhea" id="RHEA-COMP:14074"/>
        <dbReference type="ChEBI" id="CHEBI:15378"/>
        <dbReference type="ChEBI" id="CHEBI:16526"/>
        <dbReference type="ChEBI" id="CHEBI:64479"/>
        <dbReference type="ChEBI" id="CHEBI:78449"/>
        <dbReference type="ChEBI" id="CHEBI:83989"/>
        <dbReference type="ChEBI" id="CHEBI:138538"/>
        <dbReference type="EC" id="2.3.1.179"/>
    </reaction>
</comment>
<evidence type="ECO:0000256" key="10">
    <source>
        <dbReference type="ARBA" id="ARBA00023315"/>
    </source>
</evidence>
<dbReference type="EC" id="2.3.1.179" evidence="3 14"/>
<dbReference type="UniPathway" id="UPA00094"/>
<gene>
    <name evidence="18" type="ORF">BSOLF_0418</name>
</gene>
<dbReference type="GO" id="GO:0005829">
    <property type="term" value="C:cytosol"/>
    <property type="evidence" value="ECO:0007669"/>
    <property type="project" value="TreeGrafter"/>
</dbReference>
<evidence type="ECO:0000256" key="16">
    <source>
        <dbReference type="RuleBase" id="RU003694"/>
    </source>
</evidence>
<evidence type="ECO:0000256" key="14">
    <source>
        <dbReference type="PIRNR" id="PIRNR000447"/>
    </source>
</evidence>
<evidence type="ECO:0000256" key="3">
    <source>
        <dbReference type="ARBA" id="ARBA00012356"/>
    </source>
</evidence>
<reference evidence="19" key="1">
    <citation type="journal article" date="2018" name="Sci. Rep.">
        <title>Lignite coal burning seam in the remote Altai Mountains harbors a hydrogen-driven thermophilic microbial community.</title>
        <authorList>
            <person name="Kadnikov V.V."/>
            <person name="Mardanov A.V."/>
            <person name="Ivasenko D.A."/>
            <person name="Antsiferov D.V."/>
            <person name="Beletsky A.V."/>
            <person name="Karnachuk O.V."/>
            <person name="Ravin N.V."/>
        </authorList>
    </citation>
    <scope>NUCLEOTIDE SEQUENCE [LARGE SCALE GENOMIC DNA]</scope>
</reference>
<dbReference type="InterPro" id="IPR014030">
    <property type="entry name" value="Ketoacyl_synth_N"/>
</dbReference>
<dbReference type="InterPro" id="IPR017568">
    <property type="entry name" value="3-oxoacyl-ACP_synth-2"/>
</dbReference>
<evidence type="ECO:0000256" key="1">
    <source>
        <dbReference type="ARBA" id="ARBA00005194"/>
    </source>
</evidence>
<comment type="catalytic activity">
    <reaction evidence="13 14">
        <text>a fatty acyl-[ACP] + malonyl-[ACP] + H(+) = a 3-oxoacyl-[ACP] + holo-[ACP] + CO2</text>
        <dbReference type="Rhea" id="RHEA:22836"/>
        <dbReference type="Rhea" id="RHEA-COMP:9623"/>
        <dbReference type="Rhea" id="RHEA-COMP:9685"/>
        <dbReference type="Rhea" id="RHEA-COMP:9916"/>
        <dbReference type="Rhea" id="RHEA-COMP:14125"/>
        <dbReference type="ChEBI" id="CHEBI:15378"/>
        <dbReference type="ChEBI" id="CHEBI:16526"/>
        <dbReference type="ChEBI" id="CHEBI:64479"/>
        <dbReference type="ChEBI" id="CHEBI:78449"/>
        <dbReference type="ChEBI" id="CHEBI:78776"/>
        <dbReference type="ChEBI" id="CHEBI:138651"/>
    </reaction>
</comment>
<evidence type="ECO:0000313" key="19">
    <source>
        <dbReference type="Proteomes" id="UP000244338"/>
    </source>
</evidence>
<dbReference type="PROSITE" id="PS00606">
    <property type="entry name" value="KS3_1"/>
    <property type="match status" value="1"/>
</dbReference>
<proteinExistence type="inferred from homology"/>
<dbReference type="FunFam" id="3.40.47.10:FF:000009">
    <property type="entry name" value="3-oxoacyl-[acyl-carrier-protein] synthase 2"/>
    <property type="match status" value="1"/>
</dbReference>
<dbReference type="CDD" id="cd00834">
    <property type="entry name" value="KAS_I_II"/>
    <property type="match status" value="1"/>
</dbReference>
<dbReference type="Pfam" id="PF00109">
    <property type="entry name" value="ketoacyl-synt"/>
    <property type="match status" value="1"/>
</dbReference>
<comment type="caution">
    <text evidence="18">The sequence shown here is derived from an EMBL/GenBank/DDBJ whole genome shotgun (WGS) entry which is preliminary data.</text>
</comment>
<dbReference type="Pfam" id="PF02801">
    <property type="entry name" value="Ketoacyl-synt_C"/>
    <property type="match status" value="1"/>
</dbReference>
<dbReference type="SUPFAM" id="SSF53901">
    <property type="entry name" value="Thiolase-like"/>
    <property type="match status" value="2"/>
</dbReference>
<evidence type="ECO:0000256" key="7">
    <source>
        <dbReference type="ARBA" id="ARBA00022832"/>
    </source>
</evidence>
<dbReference type="Gene3D" id="3.40.47.10">
    <property type="match status" value="1"/>
</dbReference>
<dbReference type="NCBIfam" id="NF005589">
    <property type="entry name" value="PRK07314.1"/>
    <property type="match status" value="1"/>
</dbReference>
<dbReference type="InterPro" id="IPR014031">
    <property type="entry name" value="Ketoacyl_synth_C"/>
</dbReference>
<evidence type="ECO:0000256" key="15">
    <source>
        <dbReference type="PIRSR" id="PIRSR000447-1"/>
    </source>
</evidence>
<dbReference type="InterPro" id="IPR020841">
    <property type="entry name" value="PKS_Beta-ketoAc_synthase_dom"/>
</dbReference>
<evidence type="ECO:0000256" key="4">
    <source>
        <dbReference type="ARBA" id="ARBA00014657"/>
    </source>
</evidence>
<accession>A0A2R6Y5F1</accession>
<keyword evidence="9 14" id="KW-0275">Fatty acid biosynthesis</keyword>
<dbReference type="AlphaFoldDB" id="A0A2R6Y5F1"/>